<dbReference type="InterPro" id="IPR005198">
    <property type="entry name" value="Glyco_hydro_76"/>
</dbReference>
<accession>A0A1T5K9N2</accession>
<dbReference type="AlphaFoldDB" id="A0A1T5K9N2"/>
<keyword evidence="2" id="KW-1185">Reference proteome</keyword>
<dbReference type="InterPro" id="IPR008928">
    <property type="entry name" value="6-hairpin_glycosidase_sf"/>
</dbReference>
<reference evidence="1 2" key="1">
    <citation type="submission" date="2017-02" db="EMBL/GenBank/DDBJ databases">
        <authorList>
            <person name="Peterson S.W."/>
        </authorList>
    </citation>
    <scope>NUCLEOTIDE SEQUENCE [LARGE SCALE GENOMIC DNA]</scope>
    <source>
        <strain evidence="1 2">DSM 21481</strain>
    </source>
</reference>
<dbReference type="STRING" id="526729.SAMN04324258_1942"/>
<protein>
    <submittedName>
        <fullName evidence="1">Predicted alpha-1,6-mannanase, GH76 family</fullName>
    </submittedName>
</protein>
<dbReference type="Proteomes" id="UP000189777">
    <property type="component" value="Unassembled WGS sequence"/>
</dbReference>
<evidence type="ECO:0000313" key="2">
    <source>
        <dbReference type="Proteomes" id="UP000189777"/>
    </source>
</evidence>
<dbReference type="SUPFAM" id="SSF48208">
    <property type="entry name" value="Six-hairpin glycosidases"/>
    <property type="match status" value="1"/>
</dbReference>
<dbReference type="PANTHER" id="PTHR47791">
    <property type="entry name" value="MEIOTICALLY UP-REGULATED GENE 191 PROTEIN"/>
    <property type="match status" value="1"/>
</dbReference>
<proteinExistence type="predicted"/>
<gene>
    <name evidence="1" type="ORF">SAMN04324258_1942</name>
</gene>
<dbReference type="Gene3D" id="1.50.10.20">
    <property type="match status" value="1"/>
</dbReference>
<dbReference type="PANTHER" id="PTHR47791:SF3">
    <property type="entry name" value="MEIOTICALLY UP-REGULATED GENE 191 PROTEIN"/>
    <property type="match status" value="1"/>
</dbReference>
<evidence type="ECO:0000313" key="1">
    <source>
        <dbReference type="EMBL" id="SKC60158.1"/>
    </source>
</evidence>
<dbReference type="InterPro" id="IPR053169">
    <property type="entry name" value="MUG_Protein"/>
</dbReference>
<organism evidence="1 2">
    <name type="scientific">Krasilnikoviella flava</name>
    <dbReference type="NCBI Taxonomy" id="526729"/>
    <lineage>
        <taxon>Bacteria</taxon>
        <taxon>Bacillati</taxon>
        <taxon>Actinomycetota</taxon>
        <taxon>Actinomycetes</taxon>
        <taxon>Micrococcales</taxon>
        <taxon>Promicromonosporaceae</taxon>
        <taxon>Krasilnikoviella</taxon>
    </lineage>
</organism>
<dbReference type="GO" id="GO:0005975">
    <property type="term" value="P:carbohydrate metabolic process"/>
    <property type="evidence" value="ECO:0007669"/>
    <property type="project" value="InterPro"/>
</dbReference>
<dbReference type="Pfam" id="PF03663">
    <property type="entry name" value="Glyco_hydro_76"/>
    <property type="match status" value="1"/>
</dbReference>
<sequence length="383" mass="41703">MTTTTPDAARVQTWADRADVAQHSVDLLYGAAPPQLLHNGHPEVADGTFNYWWLAHVVDCRLDAHLRTGDEAWLDAARATAANIRERNDGSLFNDYFDDMLWYALALLRLAAATPDDAERDAVEADVVALWKHVVDHGWNDTHGPSLSWRKQQPGYKNTPANGPLAILGARLARRTGDERYLDRALTTVAWLEAHLVGPDGFVEDGLGREGGSAVDTHWRFTYNQGLYIGACVELYMSTGDAGWLDKAERTALTSVRELAVGGVFRREGELVDDDVPDTAGGDVGLFKGVWYRYAALLLDERAVPEVESLVRSSTDALWEHGLVALDDVARADGAPPAAVVGLGRAGVVLRPGDDWARPAPTQVGYSTVLSAVMALEVRARQG</sequence>
<dbReference type="RefSeq" id="WP_079573893.1">
    <property type="nucleotide sequence ID" value="NZ_FUZQ01000003.1"/>
</dbReference>
<dbReference type="EMBL" id="FUZQ01000003">
    <property type="protein sequence ID" value="SKC60158.1"/>
    <property type="molecule type" value="Genomic_DNA"/>
</dbReference>
<name>A0A1T5K9N2_9MICO</name>
<dbReference type="OrthoDB" id="2505409at2"/>